<dbReference type="GO" id="GO:0008233">
    <property type="term" value="F:peptidase activity"/>
    <property type="evidence" value="ECO:0007669"/>
    <property type="project" value="UniProtKB-KW"/>
</dbReference>
<keyword evidence="5" id="KW-0378">Hydrolase</keyword>
<evidence type="ECO:0000313" key="10">
    <source>
        <dbReference type="Proteomes" id="UP000184245"/>
    </source>
</evidence>
<feature type="transmembrane region" description="Helical" evidence="8">
    <location>
        <begin position="45"/>
        <end position="70"/>
    </location>
</feature>
<dbReference type="InterPro" id="IPR006741">
    <property type="entry name" value="AgrB"/>
</dbReference>
<feature type="transmembrane region" description="Helical" evidence="8">
    <location>
        <begin position="147"/>
        <end position="164"/>
    </location>
</feature>
<keyword evidence="7 8" id="KW-0472">Membrane</keyword>
<evidence type="ECO:0000256" key="3">
    <source>
        <dbReference type="ARBA" id="ARBA00022670"/>
    </source>
</evidence>
<dbReference type="Pfam" id="PF04647">
    <property type="entry name" value="AgrB"/>
    <property type="match status" value="1"/>
</dbReference>
<name>A0A1M4W545_9CLOT</name>
<evidence type="ECO:0000256" key="2">
    <source>
        <dbReference type="ARBA" id="ARBA00022654"/>
    </source>
</evidence>
<dbReference type="GO" id="GO:0009372">
    <property type="term" value="P:quorum sensing"/>
    <property type="evidence" value="ECO:0007669"/>
    <property type="project" value="UniProtKB-KW"/>
</dbReference>
<evidence type="ECO:0000256" key="7">
    <source>
        <dbReference type="ARBA" id="ARBA00023136"/>
    </source>
</evidence>
<dbReference type="EMBL" id="FQVI01000005">
    <property type="protein sequence ID" value="SHE76381.1"/>
    <property type="molecule type" value="Genomic_DNA"/>
</dbReference>
<keyword evidence="10" id="KW-1185">Reference proteome</keyword>
<feature type="transmembrane region" description="Helical" evidence="8">
    <location>
        <begin position="82"/>
        <end position="100"/>
    </location>
</feature>
<accession>A0A1M4W545</accession>
<dbReference type="GO" id="GO:0016020">
    <property type="term" value="C:membrane"/>
    <property type="evidence" value="ECO:0007669"/>
    <property type="project" value="InterPro"/>
</dbReference>
<dbReference type="GO" id="GO:0006508">
    <property type="term" value="P:proteolysis"/>
    <property type="evidence" value="ECO:0007669"/>
    <property type="project" value="UniProtKB-KW"/>
</dbReference>
<protein>
    <submittedName>
        <fullName evidence="9">Accessory gene regulator B</fullName>
    </submittedName>
</protein>
<dbReference type="STRING" id="1122155.SAMN02745158_01503"/>
<reference evidence="9 10" key="1">
    <citation type="submission" date="2016-11" db="EMBL/GenBank/DDBJ databases">
        <authorList>
            <person name="Jaros S."/>
            <person name="Januszkiewicz K."/>
            <person name="Wedrychowicz H."/>
        </authorList>
    </citation>
    <scope>NUCLEOTIDE SEQUENCE [LARGE SCALE GENOMIC DNA]</scope>
    <source>
        <strain evidence="9 10">DSM 17459</strain>
    </source>
</reference>
<dbReference type="Proteomes" id="UP000184245">
    <property type="component" value="Unassembled WGS sequence"/>
</dbReference>
<dbReference type="RefSeq" id="WP_072850467.1">
    <property type="nucleotide sequence ID" value="NZ_FQVI01000005.1"/>
</dbReference>
<gene>
    <name evidence="9" type="ORF">SAMN02745158_01503</name>
</gene>
<evidence type="ECO:0000256" key="6">
    <source>
        <dbReference type="ARBA" id="ARBA00022989"/>
    </source>
</evidence>
<evidence type="ECO:0000256" key="5">
    <source>
        <dbReference type="ARBA" id="ARBA00022801"/>
    </source>
</evidence>
<evidence type="ECO:0000313" key="9">
    <source>
        <dbReference type="EMBL" id="SHE76381.1"/>
    </source>
</evidence>
<evidence type="ECO:0000256" key="8">
    <source>
        <dbReference type="SAM" id="Phobius"/>
    </source>
</evidence>
<dbReference type="AlphaFoldDB" id="A0A1M4W545"/>
<keyword evidence="6 8" id="KW-1133">Transmembrane helix</keyword>
<keyword evidence="2" id="KW-0673">Quorum sensing</keyword>
<keyword evidence="1" id="KW-1003">Cell membrane</keyword>
<evidence type="ECO:0000256" key="1">
    <source>
        <dbReference type="ARBA" id="ARBA00022475"/>
    </source>
</evidence>
<feature type="transmembrane region" description="Helical" evidence="8">
    <location>
        <begin position="106"/>
        <end position="126"/>
    </location>
</feature>
<keyword evidence="4 8" id="KW-0812">Transmembrane</keyword>
<proteinExistence type="predicted"/>
<organism evidence="9 10">
    <name type="scientific">Lactonifactor longoviformis DSM 17459</name>
    <dbReference type="NCBI Taxonomy" id="1122155"/>
    <lineage>
        <taxon>Bacteria</taxon>
        <taxon>Bacillati</taxon>
        <taxon>Bacillota</taxon>
        <taxon>Clostridia</taxon>
        <taxon>Eubacteriales</taxon>
        <taxon>Clostridiaceae</taxon>
        <taxon>Lactonifactor</taxon>
    </lineage>
</organism>
<dbReference type="OrthoDB" id="1903579at2"/>
<keyword evidence="3" id="KW-0645">Protease</keyword>
<sequence>MNIKTLSRQLAGQVAVSQRDKAVRGDSVKVVAYGLELIIDTLIKFILILGCASAVGLGQEVLLALAVFWSMRSQAGGYHMRTSAGCTFMMIALCGISAVVSKFLRWNSVFLILSVFFVLVLLYWSAPCDTKNNPISKISIRKKMKRNALIVMSFWGIIALISSADSVKGLIMIPCIWESLTILPYGKLFGRKANSVSGG</sequence>
<evidence type="ECO:0000256" key="4">
    <source>
        <dbReference type="ARBA" id="ARBA00022692"/>
    </source>
</evidence>
<dbReference type="SMART" id="SM00793">
    <property type="entry name" value="AgrB"/>
    <property type="match status" value="1"/>
</dbReference>